<dbReference type="eggNOG" id="COG4772">
    <property type="taxonomic scope" value="Bacteria"/>
</dbReference>
<protein>
    <submittedName>
        <fullName evidence="16">TONB-DEPENDENT RECEPTOR</fullName>
    </submittedName>
</protein>
<evidence type="ECO:0000256" key="3">
    <source>
        <dbReference type="ARBA" id="ARBA00022452"/>
    </source>
</evidence>
<keyword evidence="3 12" id="KW-1134">Transmembrane beta strand</keyword>
<reference evidence="16 17" key="1">
    <citation type="journal article" date="2003" name="Proc. Natl. Acad. Sci. U.S.A.">
        <title>Complete genome sequence and analysis of Wolinella succinogenes.</title>
        <authorList>
            <person name="Baar C."/>
            <person name="Eppinger M."/>
            <person name="Raddatz G."/>
            <person name="Simon JM."/>
            <person name="Lanz C."/>
            <person name="Klimmek O."/>
            <person name="Nandakumar R."/>
            <person name="Gross R."/>
            <person name="Rosinus A."/>
            <person name="Keller H."/>
            <person name="Jagtap P."/>
            <person name="Linke B."/>
            <person name="Meyer F."/>
            <person name="Lederer H."/>
            <person name="Schuster S.C."/>
        </authorList>
    </citation>
    <scope>NUCLEOTIDE SEQUENCE [LARGE SCALE GENOMIC DNA]</scope>
    <source>
        <strain evidence="17">ATCC 29543 / DSM 1740 / CCUG 13145 / JCM 31913 / LMG 7466 / NCTC 11488 / FDC 602W</strain>
    </source>
</reference>
<dbReference type="PROSITE" id="PS52016">
    <property type="entry name" value="TONB_DEPENDENT_REC_3"/>
    <property type="match status" value="1"/>
</dbReference>
<evidence type="ECO:0000256" key="12">
    <source>
        <dbReference type="PROSITE-ProRule" id="PRU01360"/>
    </source>
</evidence>
<feature type="domain" description="TonB-dependent receptor plug" evidence="15">
    <location>
        <begin position="53"/>
        <end position="144"/>
    </location>
</feature>
<keyword evidence="5 12" id="KW-0812">Transmembrane</keyword>
<evidence type="ECO:0000256" key="5">
    <source>
        <dbReference type="ARBA" id="ARBA00022692"/>
    </source>
</evidence>
<dbReference type="Pfam" id="PF07715">
    <property type="entry name" value="Plug"/>
    <property type="match status" value="1"/>
</dbReference>
<dbReference type="PROSITE" id="PS01156">
    <property type="entry name" value="TONB_DEPENDENT_REC_2"/>
    <property type="match status" value="1"/>
</dbReference>
<dbReference type="PANTHER" id="PTHR32552">
    <property type="entry name" value="FERRICHROME IRON RECEPTOR-RELATED"/>
    <property type="match status" value="1"/>
</dbReference>
<dbReference type="GO" id="GO:0009279">
    <property type="term" value="C:cell outer membrane"/>
    <property type="evidence" value="ECO:0007669"/>
    <property type="project" value="UniProtKB-SubCell"/>
</dbReference>
<comment type="subcellular location">
    <subcellularLocation>
        <location evidence="1 12">Cell outer membrane</location>
        <topology evidence="1 12">Multi-pass membrane protein</topology>
    </subcellularLocation>
</comment>
<evidence type="ECO:0000256" key="9">
    <source>
        <dbReference type="ARBA" id="ARBA00023077"/>
    </source>
</evidence>
<dbReference type="SUPFAM" id="SSF56935">
    <property type="entry name" value="Porins"/>
    <property type="match status" value="1"/>
</dbReference>
<evidence type="ECO:0000256" key="7">
    <source>
        <dbReference type="ARBA" id="ARBA00023004"/>
    </source>
</evidence>
<dbReference type="InterPro" id="IPR010917">
    <property type="entry name" value="TonB_rcpt_CS"/>
</dbReference>
<sequence>MDWKLGYGSLALGISLLASEPLSVELERVEVSQERYIAPTMQTYETVYTGSEVSQKGMELSGVRAKSSVYEAAGILPGVQVESVENNGLGIEQSNVRIRGVKSSLGALSVEGIPNYGGNPIGPRDYLYDMENMESLSLYKGAIPGDIGTGVGSRGGAITLHPKWAKEESGVEFSQGVGSHGYTRSYLRLDSGSLGGSGTRASGSFSYTDAEKWKGEGDLGGRKNGNITLVQPLGEKGSLKLWANRNDQDSHLYRGLSYTQASDLNANARLDYNDQKTGVAATDINYYDYNRGEYQNDDYLAVFDYALSDSLKLSLKPYYSKEDAQVYQGVTSGGGRVQKRTRDIERKGVIGELGGELLGIKSLLGYHYEESDMNIYTQNYAITGQTLSYRGYGVFATAGTAKIHSPYLKLSTQSGNWHYQAGMKYFRFEDSDSQGYVSSAAAPYGLNRASDLDREGEVHDLWVPTLGVAYDISESWQAYASYGKGFIRPYSYMPLMNTYQNNRAAFMAAGVSAKDLFDGYGLEKSDNFDLGIRYRGESFEIAPTLFYGRHQNLLTNISDDRVIVGGKPISYQQNIGKATSYGVELELNAFVSEDWTLFFNPTYTRMTYDEDLSYQGSVMEVKGKQVVDTPEWMFRAGAIYTYGAWELAPALRYLGNRYGDSTHNEKIDSHLLADVRLSYLRPKFYQGSSLKLSLEVNNLFDKKYISVINASDDARNGSATYYVGAPRSVMLSVALGF</sequence>
<dbReference type="Proteomes" id="UP000000422">
    <property type="component" value="Chromosome"/>
</dbReference>
<dbReference type="InterPro" id="IPR037066">
    <property type="entry name" value="Plug_dom_sf"/>
</dbReference>
<keyword evidence="9 13" id="KW-0798">TonB box</keyword>
<keyword evidence="11 12" id="KW-0998">Cell outer membrane</keyword>
<proteinExistence type="inferred from homology"/>
<dbReference type="InterPro" id="IPR036942">
    <property type="entry name" value="Beta-barrel_TonB_sf"/>
</dbReference>
<evidence type="ECO:0000256" key="2">
    <source>
        <dbReference type="ARBA" id="ARBA00022448"/>
    </source>
</evidence>
<dbReference type="HOGENOM" id="CLU_021461_0_0_7"/>
<dbReference type="InterPro" id="IPR012910">
    <property type="entry name" value="Plug_dom"/>
</dbReference>
<keyword evidence="16" id="KW-0675">Receptor</keyword>
<dbReference type="EMBL" id="BX571659">
    <property type="protein sequence ID" value="CAE10096.1"/>
    <property type="molecule type" value="Genomic_DNA"/>
</dbReference>
<evidence type="ECO:0000313" key="16">
    <source>
        <dbReference type="EMBL" id="CAE10096.1"/>
    </source>
</evidence>
<dbReference type="Pfam" id="PF00593">
    <property type="entry name" value="TonB_dep_Rec_b-barrel"/>
    <property type="match status" value="1"/>
</dbReference>
<accession>Q7M9D6</accession>
<keyword evidence="6" id="KW-0732">Signal</keyword>
<dbReference type="InterPro" id="IPR039426">
    <property type="entry name" value="TonB-dep_rcpt-like"/>
</dbReference>
<dbReference type="AlphaFoldDB" id="Q7M9D6"/>
<evidence type="ECO:0000259" key="14">
    <source>
        <dbReference type="Pfam" id="PF00593"/>
    </source>
</evidence>
<evidence type="ECO:0000256" key="11">
    <source>
        <dbReference type="ARBA" id="ARBA00023237"/>
    </source>
</evidence>
<keyword evidence="4" id="KW-0410">Iron transport</keyword>
<evidence type="ECO:0000256" key="13">
    <source>
        <dbReference type="RuleBase" id="RU003357"/>
    </source>
</evidence>
<dbReference type="Gene3D" id="2.170.130.10">
    <property type="entry name" value="TonB-dependent receptor, plug domain"/>
    <property type="match status" value="1"/>
</dbReference>
<organism evidence="17">
    <name type="scientific">Wolinella succinogenes (strain ATCC 29543 / DSM 1740 / CCUG 13145 / JCM 31913 / LMG 7466 / NCTC 11488 / FDC 602W)</name>
    <name type="common">Vibrio succinogenes</name>
    <dbReference type="NCBI Taxonomy" id="273121"/>
    <lineage>
        <taxon>Bacteria</taxon>
        <taxon>Pseudomonadati</taxon>
        <taxon>Campylobacterota</taxon>
        <taxon>Epsilonproteobacteria</taxon>
        <taxon>Campylobacterales</taxon>
        <taxon>Helicobacteraceae</taxon>
        <taxon>Wolinella</taxon>
    </lineage>
</organism>
<evidence type="ECO:0000256" key="6">
    <source>
        <dbReference type="ARBA" id="ARBA00022729"/>
    </source>
</evidence>
<gene>
    <name evidence="16" type="ordered locus">WS0993</name>
</gene>
<keyword evidence="8" id="KW-0406">Ion transport</keyword>
<dbReference type="GO" id="GO:0015344">
    <property type="term" value="F:siderophore uptake transmembrane transporter activity"/>
    <property type="evidence" value="ECO:0007669"/>
    <property type="project" value="TreeGrafter"/>
</dbReference>
<evidence type="ECO:0000259" key="15">
    <source>
        <dbReference type="Pfam" id="PF07715"/>
    </source>
</evidence>
<dbReference type="InterPro" id="IPR000531">
    <property type="entry name" value="Beta-barrel_TonB"/>
</dbReference>
<evidence type="ECO:0000256" key="10">
    <source>
        <dbReference type="ARBA" id="ARBA00023136"/>
    </source>
</evidence>
<feature type="domain" description="TonB-dependent receptor-like beta-barrel" evidence="14">
    <location>
        <begin position="242"/>
        <end position="699"/>
    </location>
</feature>
<name>Q7M9D6_WOLSU</name>
<dbReference type="STRING" id="273121.WS0993"/>
<dbReference type="KEGG" id="wsu:WS0993"/>
<keyword evidence="10 12" id="KW-0472">Membrane</keyword>
<evidence type="ECO:0000256" key="4">
    <source>
        <dbReference type="ARBA" id="ARBA00022496"/>
    </source>
</evidence>
<evidence type="ECO:0000313" key="17">
    <source>
        <dbReference type="Proteomes" id="UP000000422"/>
    </source>
</evidence>
<keyword evidence="7" id="KW-0408">Iron</keyword>
<evidence type="ECO:0000256" key="8">
    <source>
        <dbReference type="ARBA" id="ARBA00023065"/>
    </source>
</evidence>
<comment type="similarity">
    <text evidence="12 13">Belongs to the TonB-dependent receptor family.</text>
</comment>
<dbReference type="PANTHER" id="PTHR32552:SF68">
    <property type="entry name" value="FERRICHROME OUTER MEMBRANE TRANSPORTER_PHAGE RECEPTOR"/>
    <property type="match status" value="1"/>
</dbReference>
<keyword evidence="2 12" id="KW-0813">Transport</keyword>
<dbReference type="Gene3D" id="2.40.170.20">
    <property type="entry name" value="TonB-dependent receptor, beta-barrel domain"/>
    <property type="match status" value="1"/>
</dbReference>
<keyword evidence="17" id="KW-1185">Reference proteome</keyword>
<dbReference type="RefSeq" id="WP_011138890.1">
    <property type="nucleotide sequence ID" value="NC_005090.1"/>
</dbReference>
<evidence type="ECO:0000256" key="1">
    <source>
        <dbReference type="ARBA" id="ARBA00004571"/>
    </source>
</evidence>